<dbReference type="KEGG" id="lci:LCK_00022"/>
<keyword evidence="1" id="KW-0472">Membrane</keyword>
<dbReference type="OrthoDB" id="2215237at2"/>
<evidence type="ECO:0000313" key="3">
    <source>
        <dbReference type="Proteomes" id="UP000002166"/>
    </source>
</evidence>
<proteinExistence type="predicted"/>
<feature type="transmembrane region" description="Helical" evidence="1">
    <location>
        <begin position="125"/>
        <end position="149"/>
    </location>
</feature>
<reference evidence="2 3" key="1">
    <citation type="journal article" date="2008" name="J. Bacteriol.">
        <title>Complete genome sequence of Leuconostoc citreum KM20.</title>
        <authorList>
            <person name="Kim J.F."/>
            <person name="Jeong H."/>
            <person name="Lee J.-S."/>
            <person name="Choi S.-H."/>
            <person name="Ha M."/>
            <person name="Hur C.-G."/>
            <person name="Kim J.-S."/>
            <person name="Lee S."/>
            <person name="Park H.-S."/>
            <person name="Park Y.-H."/>
            <person name="Oh T.K."/>
        </authorList>
    </citation>
    <scope>NUCLEOTIDE SEQUENCE [LARGE SCALE GENOMIC DNA]</scope>
    <source>
        <strain evidence="2 3">KM20</strain>
    </source>
</reference>
<feature type="transmembrane region" description="Helical" evidence="1">
    <location>
        <begin position="91"/>
        <end position="113"/>
    </location>
</feature>
<keyword evidence="3" id="KW-1185">Reference proteome</keyword>
<feature type="transmembrane region" description="Helical" evidence="1">
    <location>
        <begin position="217"/>
        <end position="237"/>
    </location>
</feature>
<dbReference type="STRING" id="349519.LCK_00022"/>
<dbReference type="RefSeq" id="WP_004905117.1">
    <property type="nucleotide sequence ID" value="NC_010471.1"/>
</dbReference>
<evidence type="ECO:0000256" key="1">
    <source>
        <dbReference type="SAM" id="Phobius"/>
    </source>
</evidence>
<protein>
    <submittedName>
        <fullName evidence="2">ABC-type multidrug transport system, permease component</fullName>
    </submittedName>
</protein>
<dbReference type="Proteomes" id="UP000002166">
    <property type="component" value="Chromosome"/>
</dbReference>
<dbReference type="eggNOG" id="ENOG5032W8Q">
    <property type="taxonomic scope" value="Bacteria"/>
</dbReference>
<feature type="transmembrane region" description="Helical" evidence="1">
    <location>
        <begin position="16"/>
        <end position="35"/>
    </location>
</feature>
<dbReference type="EMBL" id="DQ489736">
    <property type="protein sequence ID" value="ACA81855.1"/>
    <property type="molecule type" value="Genomic_DNA"/>
</dbReference>
<accession>B1MW50</accession>
<feature type="transmembrane region" description="Helical" evidence="1">
    <location>
        <begin position="47"/>
        <end position="70"/>
    </location>
</feature>
<organism evidence="2 3">
    <name type="scientific">Leuconostoc citreum (strain KM20)</name>
    <dbReference type="NCBI Taxonomy" id="349519"/>
    <lineage>
        <taxon>Bacteria</taxon>
        <taxon>Bacillati</taxon>
        <taxon>Bacillota</taxon>
        <taxon>Bacilli</taxon>
        <taxon>Lactobacillales</taxon>
        <taxon>Lactobacillaceae</taxon>
        <taxon>Leuconostoc</taxon>
    </lineage>
</organism>
<evidence type="ECO:0000313" key="2">
    <source>
        <dbReference type="EMBL" id="ACA81855.1"/>
    </source>
</evidence>
<keyword evidence="1" id="KW-1133">Transmembrane helix</keyword>
<name>B1MW50_LEUCK</name>
<gene>
    <name evidence="2" type="ordered locus">LCK_00022</name>
</gene>
<feature type="transmembrane region" description="Helical" evidence="1">
    <location>
        <begin position="156"/>
        <end position="174"/>
    </location>
</feature>
<sequence>MIKWLDIKETFRNRRFILFTLIFPLGWYIMIINISRAAKFFDVSNGALWFVVACVIGIAGNSIVTFSKKISETQQFYRLQSKTSHYAMKHWLLDQVVVQSVLNLSICAVNVLVGSLLKAITVNLSLLVLIILILGLGLYLSVIGFLIGILVDGDTISALSMPLSMGFGVLMIRWDTFMSGNGPLIESINFFQQFFPGYYLFDIVQKMMNHQRWEVSLGKYLLSLLLIIVVIALLFSWQQRKIKHLKTIHVDM</sequence>
<dbReference type="AlphaFoldDB" id="B1MW50"/>
<dbReference type="HOGENOM" id="CLU_096428_0_0_9"/>
<keyword evidence="1" id="KW-0812">Transmembrane</keyword>